<protein>
    <submittedName>
        <fullName evidence="1">Uncharacterized protein</fullName>
    </submittedName>
</protein>
<reference evidence="1 2" key="1">
    <citation type="submission" date="2016-02" db="EMBL/GenBank/DDBJ databases">
        <title>Genome analysis of coral dinoflagellate symbionts highlights evolutionary adaptations to a symbiotic lifestyle.</title>
        <authorList>
            <person name="Aranda M."/>
            <person name="Li Y."/>
            <person name="Liew Y.J."/>
            <person name="Baumgarten S."/>
            <person name="Simakov O."/>
            <person name="Wilson M."/>
            <person name="Piel J."/>
            <person name="Ashoor H."/>
            <person name="Bougouffa S."/>
            <person name="Bajic V.B."/>
            <person name="Ryu T."/>
            <person name="Ravasi T."/>
            <person name="Bayer T."/>
            <person name="Micklem G."/>
            <person name="Kim H."/>
            <person name="Bhak J."/>
            <person name="Lajeunesse T.C."/>
            <person name="Voolstra C.R."/>
        </authorList>
    </citation>
    <scope>NUCLEOTIDE SEQUENCE [LARGE SCALE GENOMIC DNA]</scope>
    <source>
        <strain evidence="1 2">CCMP2467</strain>
    </source>
</reference>
<dbReference type="AlphaFoldDB" id="A0A1Q9ED89"/>
<dbReference type="EMBL" id="LSRX01000186">
    <property type="protein sequence ID" value="OLQ05393.1"/>
    <property type="molecule type" value="Genomic_DNA"/>
</dbReference>
<comment type="caution">
    <text evidence="1">The sequence shown here is derived from an EMBL/GenBank/DDBJ whole genome shotgun (WGS) entry which is preliminary data.</text>
</comment>
<proteinExistence type="predicted"/>
<gene>
    <name evidence="1" type="ORF">AK812_SmicGene11404</name>
</gene>
<evidence type="ECO:0000313" key="1">
    <source>
        <dbReference type="EMBL" id="OLQ05393.1"/>
    </source>
</evidence>
<name>A0A1Q9ED89_SYMMI</name>
<sequence length="370" mass="39927">MLSMCRYAVLRSESQTKVPSDTTMVGMSEEYVVGFFLFPAAAPIAKSTLTLPERVKLLDGHIWGRDAVILEEDDYRLVVDSEHDRTSTRLITAHSLPQLMGRFLMGIGIGLATRSYLSEVVLPEQRGGVFAFCLRLPCADGRVHCAGAAKVDVADKWIQPFVILLAVLEEISSLRRPGAEKCLETYPSGRGSLEELSKDADTADTAEGPCLGLEPAAAVLNQACASTSILIYAQKRNAQDLLTLTVGAKRMLLGVGGGLSTVALLILRCCLAKSRAAVDWHELLYCHLRQHLGIGYWIVACRGHCCGRAALCLGIAQSVSTATLFAAGWLTTLTFRDVISLGPAGLLIYVLEMTARVQLAERALMGSIST</sequence>
<keyword evidence="2" id="KW-1185">Reference proteome</keyword>
<dbReference type="OrthoDB" id="10386592at2759"/>
<accession>A0A1Q9ED89</accession>
<organism evidence="1 2">
    <name type="scientific">Symbiodinium microadriaticum</name>
    <name type="common">Dinoflagellate</name>
    <name type="synonym">Zooxanthella microadriatica</name>
    <dbReference type="NCBI Taxonomy" id="2951"/>
    <lineage>
        <taxon>Eukaryota</taxon>
        <taxon>Sar</taxon>
        <taxon>Alveolata</taxon>
        <taxon>Dinophyceae</taxon>
        <taxon>Suessiales</taxon>
        <taxon>Symbiodiniaceae</taxon>
        <taxon>Symbiodinium</taxon>
    </lineage>
</organism>
<dbReference type="Proteomes" id="UP000186817">
    <property type="component" value="Unassembled WGS sequence"/>
</dbReference>
<evidence type="ECO:0000313" key="2">
    <source>
        <dbReference type="Proteomes" id="UP000186817"/>
    </source>
</evidence>